<protein>
    <submittedName>
        <fullName evidence="2">CsgG/HfaB family protein</fullName>
    </submittedName>
</protein>
<dbReference type="InterPro" id="IPR005534">
    <property type="entry name" value="Curli_assmbl/transp-comp_CsgG"/>
</dbReference>
<dbReference type="EMBL" id="JAMZEL010000020">
    <property type="protein sequence ID" value="MCP1386233.1"/>
    <property type="molecule type" value="Genomic_DNA"/>
</dbReference>
<keyword evidence="3" id="KW-1185">Reference proteome</keyword>
<dbReference type="RefSeq" id="WP_253532948.1">
    <property type="nucleotide sequence ID" value="NZ_JAMZEL010000020.1"/>
</dbReference>
<evidence type="ECO:0000256" key="1">
    <source>
        <dbReference type="SAM" id="SignalP"/>
    </source>
</evidence>
<sequence length="130" mass="14707">MKTPFAFLYLFLFFTQVAHTQYEAQIKGITQELSKKIGKTGKKRLAVADFTDADGAVTKLGWFLREEFNSALSQIGQDFEVIERKSVNELLQEKKVPKLGKLTGIEALIDGTITPFEEIVRVNIKILDLQ</sequence>
<feature type="chain" id="PRO_5046388397" evidence="1">
    <location>
        <begin position="21"/>
        <end position="130"/>
    </location>
</feature>
<keyword evidence="1" id="KW-0732">Signal</keyword>
<organism evidence="2 3">
    <name type="scientific">Runella salmonicolor</name>
    <dbReference type="NCBI Taxonomy" id="2950278"/>
    <lineage>
        <taxon>Bacteria</taxon>
        <taxon>Pseudomonadati</taxon>
        <taxon>Bacteroidota</taxon>
        <taxon>Cytophagia</taxon>
        <taxon>Cytophagales</taxon>
        <taxon>Spirosomataceae</taxon>
        <taxon>Runella</taxon>
    </lineage>
</organism>
<evidence type="ECO:0000313" key="2">
    <source>
        <dbReference type="EMBL" id="MCP1386233.1"/>
    </source>
</evidence>
<accession>A0ABT1FZJ8</accession>
<comment type="caution">
    <text evidence="2">The sequence shown here is derived from an EMBL/GenBank/DDBJ whole genome shotgun (WGS) entry which is preliminary data.</text>
</comment>
<reference evidence="2 3" key="1">
    <citation type="submission" date="2022-06" db="EMBL/GenBank/DDBJ databases">
        <title>Runella sp. S5 genome sequencing.</title>
        <authorList>
            <person name="Park S."/>
        </authorList>
    </citation>
    <scope>NUCLEOTIDE SEQUENCE [LARGE SCALE GENOMIC DNA]</scope>
    <source>
        <strain evidence="2 3">S5</strain>
    </source>
</reference>
<feature type="signal peptide" evidence="1">
    <location>
        <begin position="1"/>
        <end position="20"/>
    </location>
</feature>
<gene>
    <name evidence="2" type="ORF">NCI00_27580</name>
</gene>
<name>A0ABT1FZJ8_9BACT</name>
<dbReference type="Gene3D" id="3.40.50.10610">
    <property type="entry name" value="ABC-type transport auxiliary lipoprotein component"/>
    <property type="match status" value="1"/>
</dbReference>
<proteinExistence type="predicted"/>
<dbReference type="Pfam" id="PF03783">
    <property type="entry name" value="CsgG"/>
    <property type="match status" value="1"/>
</dbReference>
<evidence type="ECO:0000313" key="3">
    <source>
        <dbReference type="Proteomes" id="UP001204772"/>
    </source>
</evidence>
<dbReference type="Proteomes" id="UP001204772">
    <property type="component" value="Unassembled WGS sequence"/>
</dbReference>